<reference evidence="1 2" key="1">
    <citation type="journal article" date="2014" name="Antonie Van Leeuwenhoek">
        <title>Roseivivax atlanticus sp. nov., isolated from surface seawater of the Atlantic Ocean.</title>
        <authorList>
            <person name="Li G."/>
            <person name="Lai Q."/>
            <person name="Liu X."/>
            <person name="Sun F."/>
            <person name="Shao Z."/>
        </authorList>
    </citation>
    <scope>NUCLEOTIDE SEQUENCE [LARGE SCALE GENOMIC DNA]</scope>
    <source>
        <strain evidence="1 2">22II-s10s</strain>
    </source>
</reference>
<comment type="caution">
    <text evidence="1">The sequence shown here is derived from an EMBL/GenBank/DDBJ whole genome shotgun (WGS) entry which is preliminary data.</text>
</comment>
<protein>
    <submittedName>
        <fullName evidence="1">Uncharacterized protein</fullName>
    </submittedName>
</protein>
<evidence type="ECO:0000313" key="2">
    <source>
        <dbReference type="Proteomes" id="UP000019063"/>
    </source>
</evidence>
<gene>
    <name evidence="1" type="ORF">ATO8_18090</name>
</gene>
<dbReference type="AlphaFoldDB" id="W4HGW2"/>
<dbReference type="Proteomes" id="UP000019063">
    <property type="component" value="Unassembled WGS sequence"/>
</dbReference>
<organism evidence="1 2">
    <name type="scientific">Roseivivax marinus</name>
    <dbReference type="NCBI Taxonomy" id="1379903"/>
    <lineage>
        <taxon>Bacteria</taxon>
        <taxon>Pseudomonadati</taxon>
        <taxon>Pseudomonadota</taxon>
        <taxon>Alphaproteobacteria</taxon>
        <taxon>Rhodobacterales</taxon>
        <taxon>Roseobacteraceae</taxon>
        <taxon>Roseivivax</taxon>
    </lineage>
</organism>
<sequence>MCTEMNVTIDMMLPAPDEIFAAGSYTAEFRCEIDPEQRSATLYVEDAMPSERTGGYEHSVRVFEEDEMLIDAAGLKSAEKKVRSMVAEYCNAVASGANELELVRIRAMIERAMATSGWVCERSLIQDMEDLAQDNRLSLEVYVEADTPDAELEMLAEQQINELTRPCADRDQMTRLIISEFAKIRSAMQEEEARGFLGAKQ</sequence>
<dbReference type="EMBL" id="AQQW01000014">
    <property type="protein sequence ID" value="ETW11240.1"/>
    <property type="molecule type" value="Genomic_DNA"/>
</dbReference>
<dbReference type="STRING" id="1379903.ATO8_18090"/>
<accession>W4HGW2</accession>
<keyword evidence="2" id="KW-1185">Reference proteome</keyword>
<name>W4HGW2_9RHOB</name>
<proteinExistence type="predicted"/>
<evidence type="ECO:0000313" key="1">
    <source>
        <dbReference type="EMBL" id="ETW11240.1"/>
    </source>
</evidence>